<dbReference type="Proteomes" id="UP000708208">
    <property type="component" value="Unassembled WGS sequence"/>
</dbReference>
<gene>
    <name evidence="1" type="ORF">AFUS01_LOCUS5411</name>
</gene>
<evidence type="ECO:0000313" key="1">
    <source>
        <dbReference type="EMBL" id="CAG7715347.1"/>
    </source>
</evidence>
<organism evidence="1 2">
    <name type="scientific">Allacma fusca</name>
    <dbReference type="NCBI Taxonomy" id="39272"/>
    <lineage>
        <taxon>Eukaryota</taxon>
        <taxon>Metazoa</taxon>
        <taxon>Ecdysozoa</taxon>
        <taxon>Arthropoda</taxon>
        <taxon>Hexapoda</taxon>
        <taxon>Collembola</taxon>
        <taxon>Symphypleona</taxon>
        <taxon>Sminthuridae</taxon>
        <taxon>Allacma</taxon>
    </lineage>
</organism>
<accession>A0A8J2JDK1</accession>
<feature type="non-terminal residue" evidence="1">
    <location>
        <position position="54"/>
    </location>
</feature>
<protein>
    <submittedName>
        <fullName evidence="1">Uncharacterized protein</fullName>
    </submittedName>
</protein>
<keyword evidence="2" id="KW-1185">Reference proteome</keyword>
<comment type="caution">
    <text evidence="1">The sequence shown here is derived from an EMBL/GenBank/DDBJ whole genome shotgun (WGS) entry which is preliminary data.</text>
</comment>
<reference evidence="1" key="1">
    <citation type="submission" date="2021-06" db="EMBL/GenBank/DDBJ databases">
        <authorList>
            <person name="Hodson N. C."/>
            <person name="Mongue J. A."/>
            <person name="Jaron S. K."/>
        </authorList>
    </citation>
    <scope>NUCLEOTIDE SEQUENCE</scope>
</reference>
<proteinExistence type="predicted"/>
<sequence length="54" mass="6430">MPEELINHQLWWHGPPLLLKYTWRAPDIELQSEEAKKEERKVVLTHVALSQDLL</sequence>
<dbReference type="AlphaFoldDB" id="A0A8J2JDK1"/>
<evidence type="ECO:0000313" key="2">
    <source>
        <dbReference type="Proteomes" id="UP000708208"/>
    </source>
</evidence>
<dbReference type="EMBL" id="CAJVCH010034563">
    <property type="protein sequence ID" value="CAG7715347.1"/>
    <property type="molecule type" value="Genomic_DNA"/>
</dbReference>
<name>A0A8J2JDK1_9HEXA</name>